<dbReference type="Proteomes" id="UP000324222">
    <property type="component" value="Unassembled WGS sequence"/>
</dbReference>
<evidence type="ECO:0000256" key="1">
    <source>
        <dbReference type="SAM" id="MobiDB-lite"/>
    </source>
</evidence>
<evidence type="ECO:0000313" key="3">
    <source>
        <dbReference type="Proteomes" id="UP000324222"/>
    </source>
</evidence>
<dbReference type="EMBL" id="VSRR010110625">
    <property type="protein sequence ID" value="MPC97593.1"/>
    <property type="molecule type" value="Genomic_DNA"/>
</dbReference>
<accession>A0A5B7JT64</accession>
<name>A0A5B7JT64_PORTR</name>
<feature type="region of interest" description="Disordered" evidence="1">
    <location>
        <begin position="1"/>
        <end position="47"/>
    </location>
</feature>
<gene>
    <name evidence="2" type="ORF">E2C01_092913</name>
</gene>
<sequence length="88" mass="9375">MVKYKKLSGSREVADLARETSSSGLSRGEDSPPQVPSTAISCSGSPSERRISAGLDSLLMVNVNPSFFLSRLALPSQGVWHGSPYSTF</sequence>
<dbReference type="AlphaFoldDB" id="A0A5B7JT64"/>
<evidence type="ECO:0000313" key="2">
    <source>
        <dbReference type="EMBL" id="MPC97593.1"/>
    </source>
</evidence>
<keyword evidence="3" id="KW-1185">Reference proteome</keyword>
<protein>
    <submittedName>
        <fullName evidence="2">Uncharacterized protein</fullName>
    </submittedName>
</protein>
<organism evidence="2 3">
    <name type="scientific">Portunus trituberculatus</name>
    <name type="common">Swimming crab</name>
    <name type="synonym">Neptunus trituberculatus</name>
    <dbReference type="NCBI Taxonomy" id="210409"/>
    <lineage>
        <taxon>Eukaryota</taxon>
        <taxon>Metazoa</taxon>
        <taxon>Ecdysozoa</taxon>
        <taxon>Arthropoda</taxon>
        <taxon>Crustacea</taxon>
        <taxon>Multicrustacea</taxon>
        <taxon>Malacostraca</taxon>
        <taxon>Eumalacostraca</taxon>
        <taxon>Eucarida</taxon>
        <taxon>Decapoda</taxon>
        <taxon>Pleocyemata</taxon>
        <taxon>Brachyura</taxon>
        <taxon>Eubrachyura</taxon>
        <taxon>Portunoidea</taxon>
        <taxon>Portunidae</taxon>
        <taxon>Portuninae</taxon>
        <taxon>Portunus</taxon>
    </lineage>
</organism>
<comment type="caution">
    <text evidence="2">The sequence shown here is derived from an EMBL/GenBank/DDBJ whole genome shotgun (WGS) entry which is preliminary data.</text>
</comment>
<proteinExistence type="predicted"/>
<feature type="compositionally biased region" description="Polar residues" evidence="1">
    <location>
        <begin position="36"/>
        <end position="46"/>
    </location>
</feature>
<reference evidence="2 3" key="1">
    <citation type="submission" date="2019-05" db="EMBL/GenBank/DDBJ databases">
        <title>Another draft genome of Portunus trituberculatus and its Hox gene families provides insights of decapod evolution.</title>
        <authorList>
            <person name="Jeong J.-H."/>
            <person name="Song I."/>
            <person name="Kim S."/>
            <person name="Choi T."/>
            <person name="Kim D."/>
            <person name="Ryu S."/>
            <person name="Kim W."/>
        </authorList>
    </citation>
    <scope>NUCLEOTIDE SEQUENCE [LARGE SCALE GENOMIC DNA]</scope>
    <source>
        <tissue evidence="2">Muscle</tissue>
    </source>
</reference>